<name>A0A1H6TLT8_9GAMM</name>
<dbReference type="STRING" id="529704.SAMN02927913_2045"/>
<gene>
    <name evidence="1" type="ORF">SAMN04487997_1679</name>
</gene>
<sequence length="123" mass="13915">MPLEKDVAGFLRSTFRSIWSMELLFLLLRDPARCWSSPELVNALRASELVVSQAVESLHAAGLIVHESDDLVRYGPASEDLHELVEEAQALYVRSPDAVLRLIMRSRSDNLVAFADAFRFRKD</sequence>
<dbReference type="Proteomes" id="UP000199420">
    <property type="component" value="Unassembled WGS sequence"/>
</dbReference>
<evidence type="ECO:0000313" key="2">
    <source>
        <dbReference type="Proteomes" id="UP000199420"/>
    </source>
</evidence>
<reference evidence="1 2" key="1">
    <citation type="submission" date="2016-10" db="EMBL/GenBank/DDBJ databases">
        <authorList>
            <person name="de Groot N.N."/>
        </authorList>
    </citation>
    <scope>NUCLEOTIDE SEQUENCE [LARGE SCALE GENOMIC DNA]</scope>
    <source>
        <strain evidence="1 2">DSM 26515</strain>
    </source>
</reference>
<organism evidence="1 2">
    <name type="scientific">Frateuria terrea</name>
    <dbReference type="NCBI Taxonomy" id="529704"/>
    <lineage>
        <taxon>Bacteria</taxon>
        <taxon>Pseudomonadati</taxon>
        <taxon>Pseudomonadota</taxon>
        <taxon>Gammaproteobacteria</taxon>
        <taxon>Lysobacterales</taxon>
        <taxon>Rhodanobacteraceae</taxon>
        <taxon>Frateuria</taxon>
    </lineage>
</organism>
<accession>A0A1H6TLT8</accession>
<dbReference type="EMBL" id="FNYC01000003">
    <property type="protein sequence ID" value="SEI80941.1"/>
    <property type="molecule type" value="Genomic_DNA"/>
</dbReference>
<protein>
    <submittedName>
        <fullName evidence="1">Uncharacterized protein</fullName>
    </submittedName>
</protein>
<dbReference type="AlphaFoldDB" id="A0A1H6TLT8"/>
<proteinExistence type="predicted"/>
<evidence type="ECO:0000313" key="1">
    <source>
        <dbReference type="EMBL" id="SEI80941.1"/>
    </source>
</evidence>
<keyword evidence="2" id="KW-1185">Reference proteome</keyword>